<dbReference type="Pfam" id="PF12146">
    <property type="entry name" value="Hydrolase_4"/>
    <property type="match status" value="1"/>
</dbReference>
<name>A0A5C1APZ6_9BACT</name>
<proteinExistence type="predicted"/>
<dbReference type="InterPro" id="IPR051044">
    <property type="entry name" value="MAG_DAG_Lipase"/>
</dbReference>
<evidence type="ECO:0000313" key="3">
    <source>
        <dbReference type="Proteomes" id="UP000324974"/>
    </source>
</evidence>
<dbReference type="InterPro" id="IPR022742">
    <property type="entry name" value="Hydrolase_4"/>
</dbReference>
<dbReference type="PANTHER" id="PTHR11614">
    <property type="entry name" value="PHOSPHOLIPASE-RELATED"/>
    <property type="match status" value="1"/>
</dbReference>
<dbReference type="InterPro" id="IPR029058">
    <property type="entry name" value="AB_hydrolase_fold"/>
</dbReference>
<reference evidence="3" key="1">
    <citation type="submission" date="2019-08" db="EMBL/GenBank/DDBJ databases">
        <title>Limnoglobus roseus gen. nov., sp. nov., a novel freshwater planctomycete with a giant genome from the family Gemmataceae.</title>
        <authorList>
            <person name="Kulichevskaya I.S."/>
            <person name="Naumoff D.G."/>
            <person name="Miroshnikov K."/>
            <person name="Ivanova A."/>
            <person name="Philippov D.A."/>
            <person name="Hakobyan A."/>
            <person name="Rijpstra I.C."/>
            <person name="Sinninghe Damste J.S."/>
            <person name="Liesack W."/>
            <person name="Dedysh S.N."/>
        </authorList>
    </citation>
    <scope>NUCLEOTIDE SEQUENCE [LARGE SCALE GENOMIC DNA]</scope>
    <source>
        <strain evidence="3">PX52</strain>
    </source>
</reference>
<feature type="domain" description="Serine aminopeptidase S33" evidence="1">
    <location>
        <begin position="30"/>
        <end position="265"/>
    </location>
</feature>
<dbReference type="Proteomes" id="UP000324974">
    <property type="component" value="Chromosome"/>
</dbReference>
<dbReference type="SUPFAM" id="SSF53474">
    <property type="entry name" value="alpha/beta-Hydrolases"/>
    <property type="match status" value="1"/>
</dbReference>
<dbReference type="RefSeq" id="WP_149114423.1">
    <property type="nucleotide sequence ID" value="NZ_CP042425.1"/>
</dbReference>
<dbReference type="EMBL" id="CP042425">
    <property type="protein sequence ID" value="QEL20096.1"/>
    <property type="molecule type" value="Genomic_DNA"/>
</dbReference>
<keyword evidence="3" id="KW-1185">Reference proteome</keyword>
<dbReference type="AlphaFoldDB" id="A0A5C1APZ6"/>
<gene>
    <name evidence="2" type="ORF">PX52LOC_07184</name>
</gene>
<evidence type="ECO:0000313" key="2">
    <source>
        <dbReference type="EMBL" id="QEL20096.1"/>
    </source>
</evidence>
<organism evidence="2 3">
    <name type="scientific">Limnoglobus roseus</name>
    <dbReference type="NCBI Taxonomy" id="2598579"/>
    <lineage>
        <taxon>Bacteria</taxon>
        <taxon>Pseudomonadati</taxon>
        <taxon>Planctomycetota</taxon>
        <taxon>Planctomycetia</taxon>
        <taxon>Gemmatales</taxon>
        <taxon>Gemmataceae</taxon>
        <taxon>Limnoglobus</taxon>
    </lineage>
</organism>
<sequence length="280" mass="31688">MNDPLPCELRTFRSSDGYRWYYRHYPATGRPRGRVIFVHGIRSHGGWYGRSCAEIAAAGYDVDFLDRRGSGLNTAARGDTPNFRRLLDDIAEFVLELRQSRPWLPTHLAGVSWGGKLAVGLQYRRPGLVDSLSLLCPGLCPKVSPPLGQRIAIARARVRNPSRLFPIPLNDPELFTASPDWQRFLANEPHDLRFATARFLFSSVSLDLYLKRAAKRVTLPTLLMLAGEDRVIDNALTRRAVEAFPAKRKHVLEYPAAHHTLEFEPPGHPFVRDLLAWLET</sequence>
<dbReference type="OrthoDB" id="233176at2"/>
<dbReference type="Gene3D" id="3.40.50.1820">
    <property type="entry name" value="alpha/beta hydrolase"/>
    <property type="match status" value="1"/>
</dbReference>
<evidence type="ECO:0000259" key="1">
    <source>
        <dbReference type="Pfam" id="PF12146"/>
    </source>
</evidence>
<accession>A0A5C1APZ6</accession>
<dbReference type="KEGG" id="lrs:PX52LOC_07184"/>
<protein>
    <submittedName>
        <fullName evidence="2">Lysophospholipase</fullName>
    </submittedName>
</protein>